<accession>A0A0E9T4D9</accession>
<organism evidence="1">
    <name type="scientific">Anguilla anguilla</name>
    <name type="common">European freshwater eel</name>
    <name type="synonym">Muraena anguilla</name>
    <dbReference type="NCBI Taxonomy" id="7936"/>
    <lineage>
        <taxon>Eukaryota</taxon>
        <taxon>Metazoa</taxon>
        <taxon>Chordata</taxon>
        <taxon>Craniata</taxon>
        <taxon>Vertebrata</taxon>
        <taxon>Euteleostomi</taxon>
        <taxon>Actinopterygii</taxon>
        <taxon>Neopterygii</taxon>
        <taxon>Teleostei</taxon>
        <taxon>Anguilliformes</taxon>
        <taxon>Anguillidae</taxon>
        <taxon>Anguilla</taxon>
    </lineage>
</organism>
<dbReference type="EMBL" id="GBXM01060290">
    <property type="protein sequence ID" value="JAH48287.1"/>
    <property type="molecule type" value="Transcribed_RNA"/>
</dbReference>
<protein>
    <submittedName>
        <fullName evidence="1">Uncharacterized protein</fullName>
    </submittedName>
</protein>
<reference evidence="1" key="2">
    <citation type="journal article" date="2015" name="Fish Shellfish Immunol.">
        <title>Early steps in the European eel (Anguilla anguilla)-Vibrio vulnificus interaction in the gills: Role of the RtxA13 toxin.</title>
        <authorList>
            <person name="Callol A."/>
            <person name="Pajuelo D."/>
            <person name="Ebbesson L."/>
            <person name="Teles M."/>
            <person name="MacKenzie S."/>
            <person name="Amaro C."/>
        </authorList>
    </citation>
    <scope>NUCLEOTIDE SEQUENCE</scope>
</reference>
<reference evidence="1" key="1">
    <citation type="submission" date="2014-11" db="EMBL/GenBank/DDBJ databases">
        <authorList>
            <person name="Amaro Gonzalez C."/>
        </authorList>
    </citation>
    <scope>NUCLEOTIDE SEQUENCE</scope>
</reference>
<dbReference type="AlphaFoldDB" id="A0A0E9T4D9"/>
<name>A0A0E9T4D9_ANGAN</name>
<sequence length="38" mass="4376">MVTSLPPIPPPPKAFTRNLLRYKSWSFGKIFLSKIVNM</sequence>
<evidence type="ECO:0000313" key="1">
    <source>
        <dbReference type="EMBL" id="JAH48287.1"/>
    </source>
</evidence>
<proteinExistence type="predicted"/>